<dbReference type="InterPro" id="IPR000917">
    <property type="entry name" value="Sulfatase_N"/>
</dbReference>
<keyword evidence="6" id="KW-0325">Glycoprotein</keyword>
<comment type="similarity">
    <text evidence="2">Belongs to the sulfatase family.</text>
</comment>
<dbReference type="Pfam" id="PF00884">
    <property type="entry name" value="Sulfatase"/>
    <property type="match status" value="1"/>
</dbReference>
<dbReference type="PROSITE" id="PS00523">
    <property type="entry name" value="SULFATASE_1"/>
    <property type="match status" value="1"/>
</dbReference>
<keyword evidence="10" id="KW-1185">Reference proteome</keyword>
<feature type="non-terminal residue" evidence="9">
    <location>
        <position position="570"/>
    </location>
</feature>
<protein>
    <recommendedName>
        <fullName evidence="8">Sulfatase N-terminal domain-containing protein</fullName>
    </recommendedName>
</protein>
<organism evidence="9">
    <name type="scientific">Medioppia subpectinata</name>
    <dbReference type="NCBI Taxonomy" id="1979941"/>
    <lineage>
        <taxon>Eukaryota</taxon>
        <taxon>Metazoa</taxon>
        <taxon>Ecdysozoa</taxon>
        <taxon>Arthropoda</taxon>
        <taxon>Chelicerata</taxon>
        <taxon>Arachnida</taxon>
        <taxon>Acari</taxon>
        <taxon>Acariformes</taxon>
        <taxon>Sarcoptiformes</taxon>
        <taxon>Oribatida</taxon>
        <taxon>Brachypylina</taxon>
        <taxon>Oppioidea</taxon>
        <taxon>Oppiidae</taxon>
        <taxon>Medioppia</taxon>
    </lineage>
</organism>
<accession>A0A7R9L476</accession>
<dbReference type="Gene3D" id="3.40.720.10">
    <property type="entry name" value="Alkaline Phosphatase, subunit A"/>
    <property type="match status" value="1"/>
</dbReference>
<dbReference type="SUPFAM" id="SSF53649">
    <property type="entry name" value="Alkaline phosphatase-like"/>
    <property type="match status" value="1"/>
</dbReference>
<keyword evidence="5" id="KW-0106">Calcium</keyword>
<dbReference type="Proteomes" id="UP000759131">
    <property type="component" value="Unassembled WGS sequence"/>
</dbReference>
<evidence type="ECO:0000256" key="1">
    <source>
        <dbReference type="ARBA" id="ARBA00001913"/>
    </source>
</evidence>
<evidence type="ECO:0000256" key="4">
    <source>
        <dbReference type="ARBA" id="ARBA00022801"/>
    </source>
</evidence>
<dbReference type="PANTHER" id="PTHR10342:SF274">
    <property type="entry name" value="ARYLSULFATASE B"/>
    <property type="match status" value="1"/>
</dbReference>
<sequence length="570" mass="64270">MKIITLFYVSLLSVSIQWSGAAKQAPNIVVFLADDMGWADVGYHSDHMLTPNIDSLAADGVVLNHYYTQPLCSPSRGALLTGVHPIHTGLQNSVILHWSPTGLPLNFKLWPQYLKDAHNYSTHIVGKWHLGHARKEFTPTYRGFDSHVGFWGAGQHYYNHSDCYFKGNCYLDFYHNMDVIRDASDIYSTDYFTDRCLHIIDQQNTSQPLFLYVPYQAVHSARVGLTLEAPQKYIDMFAYIESDVRQKFAAMAYSMDASIGTVMQALHNKHMLDNSIVIFISDNGGDNLEIVGNGASNRPLRGAKFGLFEGGIRVPALVWSPLLNKSGYVSDALVHVTDLLPTVLDAIDGTGIQDQQNIYGVSQWDVLSNDGRPVRWEIHHNVDPVWNGSAILWHDWKLVQTPNPSSPSMGDWRSQQGYTDSQILLNHTQSFSTRQSTERRNSKTYGVLSAMSRKPDYSVLKGSAVECPPLPSTADTPTDCKTKLCLFNIRHDPCERHDLIGEIEAEFVAILWDRLVEFNRTAVRPLTLTPNDYKNSDPTLYNNTIVNWLDYIDSSDHKTDVPVIMDRTEL</sequence>
<dbReference type="PANTHER" id="PTHR10342">
    <property type="entry name" value="ARYLSULFATASE"/>
    <property type="match status" value="1"/>
</dbReference>
<feature type="domain" description="Sulfatase N-terminal" evidence="8">
    <location>
        <begin position="26"/>
        <end position="347"/>
    </location>
</feature>
<dbReference type="InterPro" id="IPR024607">
    <property type="entry name" value="Sulfatase_CS"/>
</dbReference>
<evidence type="ECO:0000256" key="2">
    <source>
        <dbReference type="ARBA" id="ARBA00008779"/>
    </source>
</evidence>
<feature type="chain" id="PRO_5035680042" description="Sulfatase N-terminal domain-containing protein" evidence="7">
    <location>
        <begin position="22"/>
        <end position="570"/>
    </location>
</feature>
<dbReference type="InterPro" id="IPR047115">
    <property type="entry name" value="ARSB"/>
</dbReference>
<evidence type="ECO:0000256" key="5">
    <source>
        <dbReference type="ARBA" id="ARBA00022837"/>
    </source>
</evidence>
<dbReference type="AlphaFoldDB" id="A0A7R9L476"/>
<evidence type="ECO:0000259" key="8">
    <source>
        <dbReference type="Pfam" id="PF00884"/>
    </source>
</evidence>
<evidence type="ECO:0000256" key="6">
    <source>
        <dbReference type="ARBA" id="ARBA00023180"/>
    </source>
</evidence>
<gene>
    <name evidence="9" type="ORF">OSB1V03_LOCUS14980</name>
</gene>
<dbReference type="CDD" id="cd16029">
    <property type="entry name" value="4-S"/>
    <property type="match status" value="1"/>
</dbReference>
<comment type="cofactor">
    <cofactor evidence="1">
        <name>Ca(2+)</name>
        <dbReference type="ChEBI" id="CHEBI:29108"/>
    </cofactor>
</comment>
<evidence type="ECO:0000313" key="10">
    <source>
        <dbReference type="Proteomes" id="UP000759131"/>
    </source>
</evidence>
<dbReference type="GO" id="GO:0008484">
    <property type="term" value="F:sulfuric ester hydrolase activity"/>
    <property type="evidence" value="ECO:0007669"/>
    <property type="project" value="InterPro"/>
</dbReference>
<evidence type="ECO:0000313" key="9">
    <source>
        <dbReference type="EMBL" id="CAD7634584.1"/>
    </source>
</evidence>
<dbReference type="GO" id="GO:0046872">
    <property type="term" value="F:metal ion binding"/>
    <property type="evidence" value="ECO:0007669"/>
    <property type="project" value="UniProtKB-KW"/>
</dbReference>
<evidence type="ECO:0000256" key="3">
    <source>
        <dbReference type="ARBA" id="ARBA00022723"/>
    </source>
</evidence>
<keyword evidence="4" id="KW-0378">Hydrolase</keyword>
<keyword evidence="3" id="KW-0479">Metal-binding</keyword>
<dbReference type="EMBL" id="OC869492">
    <property type="protein sequence ID" value="CAD7634584.1"/>
    <property type="molecule type" value="Genomic_DNA"/>
</dbReference>
<evidence type="ECO:0000256" key="7">
    <source>
        <dbReference type="SAM" id="SignalP"/>
    </source>
</evidence>
<keyword evidence="7" id="KW-0732">Signal</keyword>
<dbReference type="OrthoDB" id="103349at2759"/>
<dbReference type="InterPro" id="IPR017850">
    <property type="entry name" value="Alkaline_phosphatase_core_sf"/>
</dbReference>
<name>A0A7R9L476_9ACAR</name>
<dbReference type="EMBL" id="CAJPIZ010014917">
    <property type="protein sequence ID" value="CAG2115014.1"/>
    <property type="molecule type" value="Genomic_DNA"/>
</dbReference>
<feature type="signal peptide" evidence="7">
    <location>
        <begin position="1"/>
        <end position="21"/>
    </location>
</feature>
<reference evidence="9" key="1">
    <citation type="submission" date="2020-11" db="EMBL/GenBank/DDBJ databases">
        <authorList>
            <person name="Tran Van P."/>
        </authorList>
    </citation>
    <scope>NUCLEOTIDE SEQUENCE</scope>
</reference>
<dbReference type="Gene3D" id="3.30.1120.10">
    <property type="match status" value="1"/>
</dbReference>
<proteinExistence type="inferred from homology"/>